<dbReference type="GO" id="GO:0004519">
    <property type="term" value="F:endonuclease activity"/>
    <property type="evidence" value="ECO:0007669"/>
    <property type="project" value="InterPro"/>
</dbReference>
<evidence type="ECO:0000256" key="1">
    <source>
        <dbReference type="SAM" id="MobiDB-lite"/>
    </source>
</evidence>
<sequence>MMGSAQIGKTTLAQVFLGGCMDLAPCDMLMVHPTHDNAVRWARSKWAKMRRQSRALQRVFGTAKSRDARDTVLYQEERFGRGSLLISGANSPASLSMVSTQRIVEDDLSKWEPNAAGDPERQADSRASAFDWAKIVKLSTPLYADTCRITRAFKAGTQERWHVPCPHCGHHQPLEWSNFQANIDPARPDEACFSCVACGGLIEHKHKTDIVARGYWVAENPGAREPSFHIWRAYSPTRDWASIAHEWLQAEGDPHTEQVFFNDVLGLPYERASEAPPWQAIRDRAEEEGHDRGTIPPGGLILTAGCDCQGDRVEVHIKAFGSDLRRWTVDYAVIPFPIWEQACRETLDKLLTETWRDAFGNRRGLDLLAIDGNAYTKDVFAWAKRHPWSRVIVTRGAKSDQAPPLVLTKTERKADGKVRRAQKRFYNVGVSGLKVSLYQQLKKADPLARGYCGYPKGLSEEFYQQLTAEVRVTETDRFGYPRSIWKLPSGMRNEVLDTEIYAEAAAIHRHWYGFTPDQWDRLRAEREKPRQEGTPDMFDDLDRAAAHASAPKEKPAERPGVIKSKWMSRN</sequence>
<reference evidence="4 5" key="1">
    <citation type="journal article" date="2016" name="Environ. Microbiol.">
        <title>New Methyloceanibacter diversity from North Sea sediments includes methanotroph containing solely the soluble methane monooxygenase.</title>
        <authorList>
            <person name="Vekeman B."/>
            <person name="Kerckhof F.M."/>
            <person name="Cremers G."/>
            <person name="de Vos P."/>
            <person name="Vandamme P."/>
            <person name="Boon N."/>
            <person name="Op den Camp H.J."/>
            <person name="Heylen K."/>
        </authorList>
    </citation>
    <scope>NUCLEOTIDE SEQUENCE [LARGE SCALE GENOMIC DNA]</scope>
    <source>
        <strain evidence="4 5">R-67174</strain>
    </source>
</reference>
<dbReference type="InterPro" id="IPR046453">
    <property type="entry name" value="GpA_ATPase"/>
</dbReference>
<dbReference type="Pfam" id="PF20454">
    <property type="entry name" value="GpA_nuclease"/>
    <property type="match status" value="1"/>
</dbReference>
<dbReference type="STRING" id="1774968.AUC68_07000"/>
<feature type="region of interest" description="Disordered" evidence="1">
    <location>
        <begin position="526"/>
        <end position="570"/>
    </location>
</feature>
<accession>A0A1E3VZI0</accession>
<dbReference type="GO" id="GO:0016887">
    <property type="term" value="F:ATP hydrolysis activity"/>
    <property type="evidence" value="ECO:0007669"/>
    <property type="project" value="InterPro"/>
</dbReference>
<protein>
    <recommendedName>
        <fullName evidence="6">Terminase</fullName>
    </recommendedName>
</protein>
<dbReference type="EMBL" id="LPWG01000012">
    <property type="protein sequence ID" value="ODR98913.1"/>
    <property type="molecule type" value="Genomic_DNA"/>
</dbReference>
<keyword evidence="5" id="KW-1185">Reference proteome</keyword>
<feature type="domain" description="Terminase large subunit GpA endonuclease" evidence="3">
    <location>
        <begin position="226"/>
        <end position="509"/>
    </location>
</feature>
<comment type="caution">
    <text evidence="4">The sequence shown here is derived from an EMBL/GenBank/DDBJ whole genome shotgun (WGS) entry which is preliminary data.</text>
</comment>
<feature type="compositionally biased region" description="Basic and acidic residues" evidence="1">
    <location>
        <begin position="540"/>
        <end position="557"/>
    </location>
</feature>
<dbReference type="AlphaFoldDB" id="A0A1E3VZI0"/>
<dbReference type="InterPro" id="IPR046454">
    <property type="entry name" value="GpA_endonuclease"/>
</dbReference>
<dbReference type="Proteomes" id="UP000094501">
    <property type="component" value="Unassembled WGS sequence"/>
</dbReference>
<evidence type="ECO:0000313" key="4">
    <source>
        <dbReference type="EMBL" id="ODR98913.1"/>
    </source>
</evidence>
<name>A0A1E3VZI0_9HYPH</name>
<evidence type="ECO:0000259" key="3">
    <source>
        <dbReference type="Pfam" id="PF20454"/>
    </source>
</evidence>
<proteinExistence type="predicted"/>
<dbReference type="Pfam" id="PF05876">
    <property type="entry name" value="GpA_ATPase"/>
    <property type="match status" value="1"/>
</dbReference>
<organism evidence="4 5">
    <name type="scientific">Methyloceanibacter methanicus</name>
    <dbReference type="NCBI Taxonomy" id="1774968"/>
    <lineage>
        <taxon>Bacteria</taxon>
        <taxon>Pseudomonadati</taxon>
        <taxon>Pseudomonadota</taxon>
        <taxon>Alphaproteobacteria</taxon>
        <taxon>Hyphomicrobiales</taxon>
        <taxon>Hyphomicrobiaceae</taxon>
        <taxon>Methyloceanibacter</taxon>
    </lineage>
</organism>
<feature type="domain" description="Phage terminase large subunit GpA ATPase" evidence="2">
    <location>
        <begin position="2"/>
        <end position="216"/>
    </location>
</feature>
<evidence type="ECO:0000313" key="5">
    <source>
        <dbReference type="Proteomes" id="UP000094501"/>
    </source>
</evidence>
<gene>
    <name evidence="4" type="ORF">AUC68_07000</name>
</gene>
<evidence type="ECO:0008006" key="6">
    <source>
        <dbReference type="Google" id="ProtNLM"/>
    </source>
</evidence>
<evidence type="ECO:0000259" key="2">
    <source>
        <dbReference type="Pfam" id="PF05876"/>
    </source>
</evidence>